<keyword evidence="3" id="KW-1185">Reference proteome</keyword>
<dbReference type="SUPFAM" id="SSF54523">
    <property type="entry name" value="Pili subunits"/>
    <property type="match status" value="1"/>
</dbReference>
<dbReference type="RefSeq" id="WP_255232462.1">
    <property type="nucleotide sequence ID" value="NZ_CP090615.1"/>
</dbReference>
<dbReference type="EMBL" id="CP090615">
    <property type="protein sequence ID" value="UTT86718.1"/>
    <property type="molecule type" value="Genomic_DNA"/>
</dbReference>
<dbReference type="InterPro" id="IPR012902">
    <property type="entry name" value="N_methyl_site"/>
</dbReference>
<keyword evidence="1" id="KW-0812">Transmembrane</keyword>
<feature type="transmembrane region" description="Helical" evidence="1">
    <location>
        <begin position="6"/>
        <end position="28"/>
    </location>
</feature>
<proteinExistence type="predicted"/>
<keyword evidence="1" id="KW-1133">Transmembrane helix</keyword>
<gene>
    <name evidence="2" type="ORF">LZI70_14895</name>
</gene>
<name>A0ABY5G965_VIBPE</name>
<dbReference type="InterPro" id="IPR045584">
    <property type="entry name" value="Pilin-like"/>
</dbReference>
<evidence type="ECO:0000313" key="2">
    <source>
        <dbReference type="EMBL" id="UTT86718.1"/>
    </source>
</evidence>
<sequence>MPKKSGFTVLELIVCLIIISVVATTAMMRFMEIQADARASKIREVAANLRYGIDVIHTKSILAGVEKECDYTIKTEVESYFVCFGYPIAYIDSIRRLMNMPKSRNEDPSYRLDVKNIDIHKKHPSTTNPNELVAAIHFVNQSYTFFPEDGYCQVLYQPEREPQIIVLDSAC</sequence>
<dbReference type="Pfam" id="PF07963">
    <property type="entry name" value="N_methyl"/>
    <property type="match status" value="1"/>
</dbReference>
<keyword evidence="1" id="KW-0472">Membrane</keyword>
<organism evidence="2 3">
    <name type="scientific">Vibrio pelagius</name>
    <dbReference type="NCBI Taxonomy" id="28169"/>
    <lineage>
        <taxon>Bacteria</taxon>
        <taxon>Pseudomonadati</taxon>
        <taxon>Pseudomonadota</taxon>
        <taxon>Gammaproteobacteria</taxon>
        <taxon>Vibrionales</taxon>
        <taxon>Vibrionaceae</taxon>
        <taxon>Vibrio</taxon>
    </lineage>
</organism>
<dbReference type="Proteomes" id="UP001059120">
    <property type="component" value="Chromosome 2"/>
</dbReference>
<evidence type="ECO:0000256" key="1">
    <source>
        <dbReference type="SAM" id="Phobius"/>
    </source>
</evidence>
<reference evidence="2" key="1">
    <citation type="submission" date="2022-01" db="EMBL/GenBank/DDBJ databases">
        <title>Alginate degradation mechanism of Vibrio pelagius WXL662.</title>
        <authorList>
            <person name="He X."/>
        </authorList>
    </citation>
    <scope>NUCLEOTIDE SEQUENCE</scope>
    <source>
        <strain evidence="2">WXL662</strain>
    </source>
</reference>
<protein>
    <submittedName>
        <fullName evidence="2">Type II secretion system GspH family protein</fullName>
    </submittedName>
</protein>
<dbReference type="NCBIfam" id="TIGR02532">
    <property type="entry name" value="IV_pilin_GFxxxE"/>
    <property type="match status" value="1"/>
</dbReference>
<accession>A0ABY5G965</accession>
<evidence type="ECO:0000313" key="3">
    <source>
        <dbReference type="Proteomes" id="UP001059120"/>
    </source>
</evidence>